<evidence type="ECO:0000313" key="3">
    <source>
        <dbReference type="Proteomes" id="UP000572680"/>
    </source>
</evidence>
<accession>A0A7W3LJ86</accession>
<protein>
    <recommendedName>
        <fullName evidence="4">Peptidase inhibitor family I36</fullName>
    </recommendedName>
</protein>
<dbReference type="AlphaFoldDB" id="A0A7W3LJ86"/>
<dbReference type="EMBL" id="JACJIA010000001">
    <property type="protein sequence ID" value="MBA8949192.1"/>
    <property type="molecule type" value="Genomic_DNA"/>
</dbReference>
<gene>
    <name evidence="2" type="ORF">HNR61_000790</name>
</gene>
<organism evidence="2 3">
    <name type="scientific">Actinomadura namibiensis</name>
    <dbReference type="NCBI Taxonomy" id="182080"/>
    <lineage>
        <taxon>Bacteria</taxon>
        <taxon>Bacillati</taxon>
        <taxon>Actinomycetota</taxon>
        <taxon>Actinomycetes</taxon>
        <taxon>Streptosporangiales</taxon>
        <taxon>Thermomonosporaceae</taxon>
        <taxon>Actinomadura</taxon>
    </lineage>
</organism>
<reference evidence="2 3" key="1">
    <citation type="submission" date="2020-08" db="EMBL/GenBank/DDBJ databases">
        <title>Genomic Encyclopedia of Type Strains, Phase IV (KMG-IV): sequencing the most valuable type-strain genomes for metagenomic binning, comparative biology and taxonomic classification.</title>
        <authorList>
            <person name="Goeker M."/>
        </authorList>
    </citation>
    <scope>NUCLEOTIDE SEQUENCE [LARGE SCALE GENOMIC DNA]</scope>
    <source>
        <strain evidence="2 3">DSM 44197</strain>
    </source>
</reference>
<evidence type="ECO:0000256" key="1">
    <source>
        <dbReference type="SAM" id="SignalP"/>
    </source>
</evidence>
<proteinExistence type="predicted"/>
<dbReference type="Proteomes" id="UP000572680">
    <property type="component" value="Unassembled WGS sequence"/>
</dbReference>
<evidence type="ECO:0008006" key="4">
    <source>
        <dbReference type="Google" id="ProtNLM"/>
    </source>
</evidence>
<name>A0A7W3LJ86_ACTNM</name>
<keyword evidence="3" id="KW-1185">Reference proteome</keyword>
<sequence>MRKPFLEPLAAALLMVPSVAAVHAAKALWHGCPASRFCVWEGPDGTGRVAAYRDGTFDVAGQGLVGGGRSAWNRTGDRWCWLPVSGRAFTGGRLDPGQALTATTVRAAHRPDRHHCVP</sequence>
<dbReference type="Pfam" id="PF03995">
    <property type="entry name" value="Inhibitor_I36"/>
    <property type="match status" value="1"/>
</dbReference>
<dbReference type="RefSeq" id="WP_182841684.1">
    <property type="nucleotide sequence ID" value="NZ_BAAALP010000003.1"/>
</dbReference>
<feature type="signal peptide" evidence="1">
    <location>
        <begin position="1"/>
        <end position="20"/>
    </location>
</feature>
<keyword evidence="1" id="KW-0732">Signal</keyword>
<comment type="caution">
    <text evidence="2">The sequence shown here is derived from an EMBL/GenBank/DDBJ whole genome shotgun (WGS) entry which is preliminary data.</text>
</comment>
<evidence type="ECO:0000313" key="2">
    <source>
        <dbReference type="EMBL" id="MBA8949192.1"/>
    </source>
</evidence>
<feature type="chain" id="PRO_5039238658" description="Peptidase inhibitor family I36" evidence="1">
    <location>
        <begin position="21"/>
        <end position="118"/>
    </location>
</feature>